<dbReference type="GO" id="GO:0008270">
    <property type="term" value="F:zinc ion binding"/>
    <property type="evidence" value="ECO:0007669"/>
    <property type="project" value="UniProtKB-KW"/>
</dbReference>
<sequence length="281" mass="31256">MATNKNLGYGSGVNNSYVARMSHREQSKREEEDVDTDFSLPITHRITKDLDTNSFQQISMDTPLGSTNKGYQLMLKMGWKKDTGLGSGSRGIVDPVRLSATIGKLGLGKLDQDLSYTENIERPRMLGEVEDTVETVKKREVLVEKQTKLEDELTKIGESFRCDLCSKQYKNSMELQAHFNSYEHGHKHRFKEMQQMNKRNAKPVAKPTVDRELEALMQKANAQNKANVPAIPPPPPPASSSSDVEMTDAAPPPPPPAATSTVKFSMKPVKMTLGGVKKPRL</sequence>
<dbReference type="SMART" id="SM00443">
    <property type="entry name" value="G_patch"/>
    <property type="match status" value="1"/>
</dbReference>
<dbReference type="PROSITE" id="PS50157">
    <property type="entry name" value="ZINC_FINGER_C2H2_2"/>
    <property type="match status" value="1"/>
</dbReference>
<dbReference type="PANTHER" id="PTHR47251:SF1">
    <property type="entry name" value="FINGER DOMAIN PROTEIN, PUTATIVE (AFU_ORTHOLOGUE AFUA_3G04180)-RELATED"/>
    <property type="match status" value="1"/>
</dbReference>
<keyword evidence="1" id="KW-0863">Zinc-finger</keyword>
<keyword evidence="6" id="KW-1185">Reference proteome</keyword>
<evidence type="ECO:0000313" key="5">
    <source>
        <dbReference type="EMBL" id="PRP83015.1"/>
    </source>
</evidence>
<evidence type="ECO:0000313" key="6">
    <source>
        <dbReference type="Proteomes" id="UP000241769"/>
    </source>
</evidence>
<dbReference type="InterPro" id="IPR036236">
    <property type="entry name" value="Znf_C2H2_sf"/>
</dbReference>
<organism evidence="5 6">
    <name type="scientific">Planoprotostelium fungivorum</name>
    <dbReference type="NCBI Taxonomy" id="1890364"/>
    <lineage>
        <taxon>Eukaryota</taxon>
        <taxon>Amoebozoa</taxon>
        <taxon>Evosea</taxon>
        <taxon>Variosea</taxon>
        <taxon>Cavosteliida</taxon>
        <taxon>Cavosteliaceae</taxon>
        <taxon>Planoprotostelium</taxon>
    </lineage>
</organism>
<dbReference type="InParanoid" id="A0A2P6NGD9"/>
<dbReference type="PROSITE" id="PS00028">
    <property type="entry name" value="ZINC_FINGER_C2H2_1"/>
    <property type="match status" value="1"/>
</dbReference>
<evidence type="ECO:0000256" key="2">
    <source>
        <dbReference type="SAM" id="MobiDB-lite"/>
    </source>
</evidence>
<dbReference type="EMBL" id="MDYQ01000091">
    <property type="protein sequence ID" value="PRP83015.1"/>
    <property type="molecule type" value="Genomic_DNA"/>
</dbReference>
<dbReference type="STRING" id="1890364.A0A2P6NGD9"/>
<evidence type="ECO:0000256" key="1">
    <source>
        <dbReference type="PROSITE-ProRule" id="PRU00042"/>
    </source>
</evidence>
<dbReference type="InterPro" id="IPR013087">
    <property type="entry name" value="Znf_C2H2_type"/>
</dbReference>
<dbReference type="PROSITE" id="PS50174">
    <property type="entry name" value="G_PATCH"/>
    <property type="match status" value="1"/>
</dbReference>
<name>A0A2P6NGD9_9EUKA</name>
<feature type="domain" description="G-patch" evidence="4">
    <location>
        <begin position="66"/>
        <end position="112"/>
    </location>
</feature>
<reference evidence="5 6" key="1">
    <citation type="journal article" date="2018" name="Genome Biol. Evol.">
        <title>Multiple Roots of Fruiting Body Formation in Amoebozoa.</title>
        <authorList>
            <person name="Hillmann F."/>
            <person name="Forbes G."/>
            <person name="Novohradska S."/>
            <person name="Ferling I."/>
            <person name="Riege K."/>
            <person name="Groth M."/>
            <person name="Westermann M."/>
            <person name="Marz M."/>
            <person name="Spaller T."/>
            <person name="Winckler T."/>
            <person name="Schaap P."/>
            <person name="Glockner G."/>
        </authorList>
    </citation>
    <scope>NUCLEOTIDE SEQUENCE [LARGE SCALE GENOMIC DNA]</scope>
    <source>
        <strain evidence="5 6">Jena</strain>
    </source>
</reference>
<evidence type="ECO:0000259" key="4">
    <source>
        <dbReference type="PROSITE" id="PS50174"/>
    </source>
</evidence>
<gene>
    <name evidence="5" type="ORF">PROFUN_09870</name>
</gene>
<feature type="domain" description="C2H2-type" evidence="3">
    <location>
        <begin position="160"/>
        <end position="189"/>
    </location>
</feature>
<keyword evidence="1" id="KW-0479">Metal-binding</keyword>
<dbReference type="InterPro" id="IPR000467">
    <property type="entry name" value="G_patch_dom"/>
</dbReference>
<dbReference type="SUPFAM" id="SSF57667">
    <property type="entry name" value="beta-beta-alpha zinc fingers"/>
    <property type="match status" value="1"/>
</dbReference>
<keyword evidence="1" id="KW-0862">Zinc</keyword>
<dbReference type="AlphaFoldDB" id="A0A2P6NGD9"/>
<dbReference type="GO" id="GO:0003676">
    <property type="term" value="F:nucleic acid binding"/>
    <property type="evidence" value="ECO:0007669"/>
    <property type="project" value="InterPro"/>
</dbReference>
<protein>
    <submittedName>
        <fullName evidence="5">G patch domain-containing protein 8-like</fullName>
    </submittedName>
</protein>
<dbReference type="Pfam" id="PF01585">
    <property type="entry name" value="G-patch"/>
    <property type="match status" value="1"/>
</dbReference>
<dbReference type="Proteomes" id="UP000241769">
    <property type="component" value="Unassembled WGS sequence"/>
</dbReference>
<feature type="region of interest" description="Disordered" evidence="2">
    <location>
        <begin position="222"/>
        <end position="281"/>
    </location>
</feature>
<proteinExistence type="predicted"/>
<dbReference type="OrthoDB" id="4822at2759"/>
<accession>A0A2P6NGD9</accession>
<evidence type="ECO:0000259" key="3">
    <source>
        <dbReference type="PROSITE" id="PS50157"/>
    </source>
</evidence>
<comment type="caution">
    <text evidence="5">The sequence shown here is derived from an EMBL/GenBank/DDBJ whole genome shotgun (WGS) entry which is preliminary data.</text>
</comment>
<dbReference type="PANTHER" id="PTHR47251">
    <property type="entry name" value="FINGER DOMAIN PROTEIN, PUTATIVE (AFU_ORTHOLOGUE AFUA_3G04180)-RELATED"/>
    <property type="match status" value="1"/>
</dbReference>